<keyword evidence="11" id="KW-1185">Reference proteome</keyword>
<accession>A0A564T7M7</accession>
<dbReference type="InterPro" id="IPR011527">
    <property type="entry name" value="ABC1_TM_dom"/>
</dbReference>
<dbReference type="Gene3D" id="1.20.1560.10">
    <property type="entry name" value="ABC transporter type 1, transmembrane domain"/>
    <property type="match status" value="1"/>
</dbReference>
<evidence type="ECO:0000256" key="7">
    <source>
        <dbReference type="SAM" id="Phobius"/>
    </source>
</evidence>
<dbReference type="EC" id="3.6.3.-" evidence="10"/>
<dbReference type="Gene3D" id="3.40.50.300">
    <property type="entry name" value="P-loop containing nucleotide triphosphate hydrolases"/>
    <property type="match status" value="1"/>
</dbReference>
<feature type="domain" description="ABC transmembrane type-1" evidence="9">
    <location>
        <begin position="66"/>
        <end position="348"/>
    </location>
</feature>
<dbReference type="PROSITE" id="PS50929">
    <property type="entry name" value="ABC_TM1F"/>
    <property type="match status" value="1"/>
</dbReference>
<dbReference type="GO" id="GO:0005886">
    <property type="term" value="C:plasma membrane"/>
    <property type="evidence" value="ECO:0007669"/>
    <property type="project" value="UniProtKB-SubCell"/>
</dbReference>
<feature type="transmembrane region" description="Helical" evidence="7">
    <location>
        <begin position="184"/>
        <end position="201"/>
    </location>
</feature>
<dbReference type="InterPro" id="IPR003439">
    <property type="entry name" value="ABC_transporter-like_ATP-bd"/>
</dbReference>
<organism evidence="10 11">
    <name type="scientific">Blautia obeum</name>
    <dbReference type="NCBI Taxonomy" id="40520"/>
    <lineage>
        <taxon>Bacteria</taxon>
        <taxon>Bacillati</taxon>
        <taxon>Bacillota</taxon>
        <taxon>Clostridia</taxon>
        <taxon>Lachnospirales</taxon>
        <taxon>Lachnospiraceae</taxon>
        <taxon>Blautia</taxon>
    </lineage>
</organism>
<proteinExistence type="predicted"/>
<dbReference type="PANTHER" id="PTHR43394">
    <property type="entry name" value="ATP-DEPENDENT PERMEASE MDL1, MITOCHONDRIAL"/>
    <property type="match status" value="1"/>
</dbReference>
<feature type="transmembrane region" description="Helical" evidence="7">
    <location>
        <begin position="64"/>
        <end position="82"/>
    </location>
</feature>
<evidence type="ECO:0000256" key="6">
    <source>
        <dbReference type="ARBA" id="ARBA00023136"/>
    </source>
</evidence>
<dbReference type="GO" id="GO:0005524">
    <property type="term" value="F:ATP binding"/>
    <property type="evidence" value="ECO:0007669"/>
    <property type="project" value="UniProtKB-KW"/>
</dbReference>
<protein>
    <submittedName>
        <fullName evidence="10">Multidrug export ATP-binding/permease protein</fullName>
        <ecNumber evidence="10">3.6.3.-</ecNumber>
    </submittedName>
</protein>
<evidence type="ECO:0000256" key="4">
    <source>
        <dbReference type="ARBA" id="ARBA00022840"/>
    </source>
</evidence>
<dbReference type="SMART" id="SM00382">
    <property type="entry name" value="AAA"/>
    <property type="match status" value="1"/>
</dbReference>
<evidence type="ECO:0000256" key="1">
    <source>
        <dbReference type="ARBA" id="ARBA00004651"/>
    </source>
</evidence>
<evidence type="ECO:0000256" key="5">
    <source>
        <dbReference type="ARBA" id="ARBA00022989"/>
    </source>
</evidence>
<keyword evidence="4 10" id="KW-0067">ATP-binding</keyword>
<dbReference type="InterPro" id="IPR027417">
    <property type="entry name" value="P-loop_NTPase"/>
</dbReference>
<comment type="subcellular location">
    <subcellularLocation>
        <location evidence="1">Cell membrane</location>
        <topology evidence="1">Multi-pass membrane protein</topology>
    </subcellularLocation>
</comment>
<feature type="transmembrane region" description="Helical" evidence="7">
    <location>
        <begin position="207"/>
        <end position="225"/>
    </location>
</feature>
<dbReference type="GO" id="GO:0016887">
    <property type="term" value="F:ATP hydrolysis activity"/>
    <property type="evidence" value="ECO:0007669"/>
    <property type="project" value="InterPro"/>
</dbReference>
<dbReference type="InterPro" id="IPR039421">
    <property type="entry name" value="Type_1_exporter"/>
</dbReference>
<dbReference type="EMBL" id="CABHNB010000019">
    <property type="protein sequence ID" value="VUX03435.1"/>
    <property type="molecule type" value="Genomic_DNA"/>
</dbReference>
<sequence length="621" mass="69631">MNKNEKSSTLRVIFYVTGLLVLALGIICTGSGVLLGRGKMNQKDFKNKSEMQIFLSYFKPHRKLFLLDMVCALAIALIDLAFPFISRWCMYKLLPDNAWRTFWTVMAVVFCAYILRSVFTYIITYWGHTFGVRIETDFRRDLFQHIQELSYAYFDNARVGQLMSQLTSELFDITEFAHHAPEDIFISTVTIIGALIIMFTIQWKLALVIAITIPIFLLIVWKCRFSMQNASRNVKKEMAAINTDFESGLSGLRTAKAFANEDKELDKFDSANLSYRDSKADFYRAMGRFNAVMEFFMCILSAIVIAVGGALIMSDQLNIIDLITFSLYVSTFVNPVRKLSTTVELIANGTASLHRYVQLMRTEATLKDAPDATELQDVKGRIDIDHVGFAYEGDHDVLQDVSLHIAPGETIAFVGSSGGGKTTLSQLIPRFYDVTSGSISIDGTDVRKATQESLHKNIGVVQQEVFLFADSIAENIRYGKLDATMDEIVRAAKMAEIYDDIMEMPKGFDTNVGERGALLSGGQKQRISIARIFLKNPPILILDEATSALDSVTEARIQETFEKLAVGRTTIIIAHRLSTVKNADDIAVIEQGQIVEKGTHEELMQKNGIYASLVHTQELKE</sequence>
<dbReference type="InterPro" id="IPR036640">
    <property type="entry name" value="ABC1_TM_sf"/>
</dbReference>
<dbReference type="AlphaFoldDB" id="A0A564T7M7"/>
<evidence type="ECO:0000256" key="2">
    <source>
        <dbReference type="ARBA" id="ARBA00022692"/>
    </source>
</evidence>
<dbReference type="Pfam" id="PF00005">
    <property type="entry name" value="ABC_tran"/>
    <property type="match status" value="1"/>
</dbReference>
<gene>
    <name evidence="10" type="ORF">ROSSTS7063_01368</name>
</gene>
<feature type="transmembrane region" description="Helical" evidence="7">
    <location>
        <begin position="292"/>
        <end position="313"/>
    </location>
</feature>
<evidence type="ECO:0000313" key="11">
    <source>
        <dbReference type="Proteomes" id="UP000409147"/>
    </source>
</evidence>
<keyword evidence="5 7" id="KW-1133">Transmembrane helix</keyword>
<dbReference type="PANTHER" id="PTHR43394:SF1">
    <property type="entry name" value="ATP-BINDING CASSETTE SUB-FAMILY B MEMBER 10, MITOCHONDRIAL"/>
    <property type="match status" value="1"/>
</dbReference>
<feature type="transmembrane region" description="Helical" evidence="7">
    <location>
        <begin position="12"/>
        <end position="36"/>
    </location>
</feature>
<feature type="domain" description="ABC transporter" evidence="8">
    <location>
        <begin position="382"/>
        <end position="616"/>
    </location>
</feature>
<dbReference type="Proteomes" id="UP000409147">
    <property type="component" value="Unassembled WGS sequence"/>
</dbReference>
<dbReference type="Pfam" id="PF00664">
    <property type="entry name" value="ABC_membrane"/>
    <property type="match status" value="1"/>
</dbReference>
<dbReference type="CDD" id="cd18549">
    <property type="entry name" value="ABC_6TM_YwjA_like"/>
    <property type="match status" value="1"/>
</dbReference>
<reference evidence="10 11" key="1">
    <citation type="submission" date="2019-07" db="EMBL/GenBank/DDBJ databases">
        <authorList>
            <person name="Hibberd C M."/>
            <person name="Gehrig L. J."/>
            <person name="Chang H.-W."/>
            <person name="Venkatesh S."/>
        </authorList>
    </citation>
    <scope>NUCLEOTIDE SEQUENCE [LARGE SCALE GENOMIC DNA]</scope>
    <source>
        <strain evidence="10">Ruminococcus_obeum_SSTS_Bg7063</strain>
    </source>
</reference>
<dbReference type="SUPFAM" id="SSF90123">
    <property type="entry name" value="ABC transporter transmembrane region"/>
    <property type="match status" value="1"/>
</dbReference>
<dbReference type="FunFam" id="3.40.50.300:FF:000218">
    <property type="entry name" value="Multidrug ABC transporter ATP-binding protein"/>
    <property type="match status" value="1"/>
</dbReference>
<evidence type="ECO:0000313" key="10">
    <source>
        <dbReference type="EMBL" id="VUX03435.1"/>
    </source>
</evidence>
<dbReference type="SUPFAM" id="SSF52540">
    <property type="entry name" value="P-loop containing nucleoside triphosphate hydrolases"/>
    <property type="match status" value="1"/>
</dbReference>
<name>A0A564T7M7_9FIRM</name>
<feature type="transmembrane region" description="Helical" evidence="7">
    <location>
        <begin position="102"/>
        <end position="123"/>
    </location>
</feature>
<keyword evidence="6 7" id="KW-0472">Membrane</keyword>
<dbReference type="InterPro" id="IPR003593">
    <property type="entry name" value="AAA+_ATPase"/>
</dbReference>
<keyword evidence="3" id="KW-0547">Nucleotide-binding</keyword>
<keyword evidence="10" id="KW-0378">Hydrolase</keyword>
<evidence type="ECO:0000256" key="3">
    <source>
        <dbReference type="ARBA" id="ARBA00022741"/>
    </source>
</evidence>
<evidence type="ECO:0000259" key="8">
    <source>
        <dbReference type="PROSITE" id="PS50893"/>
    </source>
</evidence>
<dbReference type="GO" id="GO:0015421">
    <property type="term" value="F:ABC-type oligopeptide transporter activity"/>
    <property type="evidence" value="ECO:0007669"/>
    <property type="project" value="TreeGrafter"/>
</dbReference>
<dbReference type="PROSITE" id="PS00211">
    <property type="entry name" value="ABC_TRANSPORTER_1"/>
    <property type="match status" value="1"/>
</dbReference>
<keyword evidence="2 7" id="KW-0812">Transmembrane</keyword>
<dbReference type="PROSITE" id="PS50893">
    <property type="entry name" value="ABC_TRANSPORTER_2"/>
    <property type="match status" value="1"/>
</dbReference>
<evidence type="ECO:0000259" key="9">
    <source>
        <dbReference type="PROSITE" id="PS50929"/>
    </source>
</evidence>
<dbReference type="InterPro" id="IPR017871">
    <property type="entry name" value="ABC_transporter-like_CS"/>
</dbReference>